<feature type="domain" description="SusD-like N-terminal" evidence="7">
    <location>
        <begin position="89"/>
        <end position="220"/>
    </location>
</feature>
<dbReference type="Proteomes" id="UP000309594">
    <property type="component" value="Unassembled WGS sequence"/>
</dbReference>
<comment type="subcellular location">
    <subcellularLocation>
        <location evidence="1">Cell outer membrane</location>
    </subcellularLocation>
</comment>
<comment type="similarity">
    <text evidence="2">Belongs to the SusD family.</text>
</comment>
<dbReference type="GO" id="GO:0009279">
    <property type="term" value="C:cell outer membrane"/>
    <property type="evidence" value="ECO:0007669"/>
    <property type="project" value="UniProtKB-SubCell"/>
</dbReference>
<evidence type="ECO:0000256" key="3">
    <source>
        <dbReference type="ARBA" id="ARBA00022729"/>
    </source>
</evidence>
<keyword evidence="5" id="KW-0998">Cell outer membrane</keyword>
<reference evidence="8 9" key="1">
    <citation type="submission" date="2019-04" db="EMBL/GenBank/DDBJ databases">
        <title>Pedobacter sp. RP-1-16 sp. nov., isolated from Arctic soil.</title>
        <authorList>
            <person name="Dahal R.H."/>
            <person name="Kim D.-U."/>
        </authorList>
    </citation>
    <scope>NUCLEOTIDE SEQUENCE [LARGE SCALE GENOMIC DNA]</scope>
    <source>
        <strain evidence="8 9">RP-1-16</strain>
    </source>
</reference>
<dbReference type="EMBL" id="SWDX01000002">
    <property type="protein sequence ID" value="TKC63771.1"/>
    <property type="molecule type" value="Genomic_DNA"/>
</dbReference>
<keyword evidence="3" id="KW-0732">Signal</keyword>
<evidence type="ECO:0000313" key="8">
    <source>
        <dbReference type="EMBL" id="TKC63771.1"/>
    </source>
</evidence>
<dbReference type="Pfam" id="PF07980">
    <property type="entry name" value="SusD_RagB"/>
    <property type="match status" value="1"/>
</dbReference>
<dbReference type="PROSITE" id="PS51257">
    <property type="entry name" value="PROKAR_LIPOPROTEIN"/>
    <property type="match status" value="1"/>
</dbReference>
<evidence type="ECO:0000256" key="4">
    <source>
        <dbReference type="ARBA" id="ARBA00023136"/>
    </source>
</evidence>
<evidence type="ECO:0000313" key="9">
    <source>
        <dbReference type="Proteomes" id="UP000309594"/>
    </source>
</evidence>
<evidence type="ECO:0000259" key="7">
    <source>
        <dbReference type="Pfam" id="PF14322"/>
    </source>
</evidence>
<dbReference type="Gene3D" id="1.25.40.390">
    <property type="match status" value="1"/>
</dbReference>
<dbReference type="SUPFAM" id="SSF48452">
    <property type="entry name" value="TPR-like"/>
    <property type="match status" value="1"/>
</dbReference>
<dbReference type="InterPro" id="IPR012944">
    <property type="entry name" value="SusD_RagB_dom"/>
</dbReference>
<name>A0A4U1GHT9_9SPHI</name>
<sequence>MKIKNIYIAMLGLGLFTGSCSLEEINPSGVTVDKVAANKAGFNKLVASCYFDLSRYFYGRNLLLVTEGGTDIWTADLNTNNNQNYMKYASGGAMSIDMAKDYWNGAYDAINYCNVVILRANEVQDFSSEQEKNALVAEAHFLRALYYFHLVEQFGAIPLSTTETDAPVLESFRTSQLEVYEKVILPDLRFAVDNLPTTVTVAQAGRPSKKSALGLLAKACLQTKEYGTDKYLEEAITAAKKLIDAPATYNTRLYNNFVDNFNAANNKNNLEALYQLPYSQNYGSTNLYDHNNDFKRFYCTPTAFGAIVSGGFETVVGRWSGGNFMPTKYLMDVFKNPDGSLDPRYALSFQTSWTANTNYSWNADAIRQFDRVGAAVPAGTTVATAELSIKIIRPEEAGYTAEQATRLAQKYIVVDYKDLYGDDQKVKMKYTRVNQAPGEVENPFIRFYPSLTKFNSGSFISPKANNYTSDAFATVMRLGEVYLIAAEAEFYLRGANGTAAGYVNALRTRVVGQQVSAADISLQFLLDERARELCGEYGRWYDLKRVGKLNKTYLMEKNPDVGQYFVDGRHGVRPIPQGQIDAISNPAGFQNPGY</sequence>
<protein>
    <submittedName>
        <fullName evidence="8">RagB/SusD family nutrient uptake outer membrane protein</fullName>
    </submittedName>
</protein>
<accession>A0A4U1GHT9</accession>
<evidence type="ECO:0000259" key="6">
    <source>
        <dbReference type="Pfam" id="PF07980"/>
    </source>
</evidence>
<dbReference type="AlphaFoldDB" id="A0A4U1GHT9"/>
<organism evidence="8 9">
    <name type="scientific">Pedobacter hiemivivus</name>
    <dbReference type="NCBI Taxonomy" id="2530454"/>
    <lineage>
        <taxon>Bacteria</taxon>
        <taxon>Pseudomonadati</taxon>
        <taxon>Bacteroidota</taxon>
        <taxon>Sphingobacteriia</taxon>
        <taxon>Sphingobacteriales</taxon>
        <taxon>Sphingobacteriaceae</taxon>
        <taxon>Pedobacter</taxon>
    </lineage>
</organism>
<proteinExistence type="inferred from homology"/>
<evidence type="ECO:0000256" key="2">
    <source>
        <dbReference type="ARBA" id="ARBA00006275"/>
    </source>
</evidence>
<evidence type="ECO:0000256" key="1">
    <source>
        <dbReference type="ARBA" id="ARBA00004442"/>
    </source>
</evidence>
<dbReference type="Pfam" id="PF14322">
    <property type="entry name" value="SusD-like_3"/>
    <property type="match status" value="1"/>
</dbReference>
<feature type="domain" description="RagB/SusD" evidence="6">
    <location>
        <begin position="272"/>
        <end position="594"/>
    </location>
</feature>
<dbReference type="InterPro" id="IPR011990">
    <property type="entry name" value="TPR-like_helical_dom_sf"/>
</dbReference>
<keyword evidence="4" id="KW-0472">Membrane</keyword>
<dbReference type="RefSeq" id="WP_136879394.1">
    <property type="nucleotide sequence ID" value="NZ_SWDX01000002.1"/>
</dbReference>
<comment type="caution">
    <text evidence="8">The sequence shown here is derived from an EMBL/GenBank/DDBJ whole genome shotgun (WGS) entry which is preliminary data.</text>
</comment>
<gene>
    <name evidence="8" type="ORF">FBD94_05335</name>
</gene>
<evidence type="ECO:0000256" key="5">
    <source>
        <dbReference type="ARBA" id="ARBA00023237"/>
    </source>
</evidence>
<dbReference type="InterPro" id="IPR033985">
    <property type="entry name" value="SusD-like_N"/>
</dbReference>